<dbReference type="Proteomes" id="UP001623600">
    <property type="component" value="Unassembled WGS sequence"/>
</dbReference>
<dbReference type="RefSeq" id="WP_406762449.1">
    <property type="nucleotide sequence ID" value="NZ_JBJIAB010000037.1"/>
</dbReference>
<organism evidence="2 3">
    <name type="scientific">Candidatus Clostridium helianthi</name>
    <dbReference type="NCBI Taxonomy" id="3381660"/>
    <lineage>
        <taxon>Bacteria</taxon>
        <taxon>Bacillati</taxon>
        <taxon>Bacillota</taxon>
        <taxon>Clostridia</taxon>
        <taxon>Eubacteriales</taxon>
        <taxon>Clostridiaceae</taxon>
        <taxon>Clostridium</taxon>
    </lineage>
</organism>
<dbReference type="EMBL" id="JBJIAB010000037">
    <property type="protein sequence ID" value="MFL0167705.1"/>
    <property type="molecule type" value="Genomic_DNA"/>
</dbReference>
<feature type="compositionally biased region" description="Polar residues" evidence="1">
    <location>
        <begin position="145"/>
        <end position="160"/>
    </location>
</feature>
<dbReference type="Gene3D" id="1.10.10.60">
    <property type="entry name" value="Homeodomain-like"/>
    <property type="match status" value="1"/>
</dbReference>
<protein>
    <recommendedName>
        <fullName evidence="4">HTH psq-type domain-containing protein</fullName>
    </recommendedName>
</protein>
<comment type="caution">
    <text evidence="2">The sequence shown here is derived from an EMBL/GenBank/DDBJ whole genome shotgun (WGS) entry which is preliminary data.</text>
</comment>
<evidence type="ECO:0000256" key="1">
    <source>
        <dbReference type="SAM" id="MobiDB-lite"/>
    </source>
</evidence>
<sequence length="171" mass="19824">MSVVEYDDVGRMKYNPEYHFNQGTSWSAEDKEYLIEWLDKIGLEEMSLALGRTEATISEKARVLRKQGKMKPDAKSRNPRLLRLELNKNKQRKKRTVWNTKLSQDQVEEAVRLRKDGKTLNEIATMYNVSIYTIFNSIKRATKNPDQSIRSSTTKNSTSLYHMDGGMQVVS</sequence>
<evidence type="ECO:0000313" key="2">
    <source>
        <dbReference type="EMBL" id="MFL0167705.1"/>
    </source>
</evidence>
<keyword evidence="3" id="KW-1185">Reference proteome</keyword>
<evidence type="ECO:0008006" key="4">
    <source>
        <dbReference type="Google" id="ProtNLM"/>
    </source>
</evidence>
<feature type="region of interest" description="Disordered" evidence="1">
    <location>
        <begin position="145"/>
        <end position="171"/>
    </location>
</feature>
<evidence type="ECO:0000313" key="3">
    <source>
        <dbReference type="Proteomes" id="UP001623600"/>
    </source>
</evidence>
<proteinExistence type="predicted"/>
<name>A0ABW8SAN0_9CLOT</name>
<reference evidence="2 3" key="1">
    <citation type="submission" date="2024-11" db="EMBL/GenBank/DDBJ databases">
        <authorList>
            <person name="Heng Y.C."/>
            <person name="Lim A.C.H."/>
            <person name="Lee J.K.Y."/>
            <person name="Kittelmann S."/>
        </authorList>
    </citation>
    <scope>NUCLEOTIDE SEQUENCE [LARGE SCALE GENOMIC DNA]</scope>
    <source>
        <strain evidence="2 3">WILCCON 0112</strain>
    </source>
</reference>
<accession>A0ABW8SAN0</accession>
<gene>
    <name evidence="2" type="ORF">ACJDTP_21765</name>
</gene>